<dbReference type="OrthoDB" id="10011262at2759"/>
<feature type="transmembrane region" description="Helical" evidence="5">
    <location>
        <begin position="324"/>
        <end position="346"/>
    </location>
</feature>
<keyword evidence="4 5" id="KW-0472">Membrane</keyword>
<evidence type="ECO:0000256" key="4">
    <source>
        <dbReference type="ARBA" id="ARBA00023136"/>
    </source>
</evidence>
<dbReference type="Proteomes" id="UP001165740">
    <property type="component" value="Chromosome 10"/>
</dbReference>
<feature type="transmembrane region" description="Helical" evidence="5">
    <location>
        <begin position="358"/>
        <end position="382"/>
    </location>
</feature>
<dbReference type="SUPFAM" id="SSF81321">
    <property type="entry name" value="Family A G protein-coupled receptor-like"/>
    <property type="match status" value="1"/>
</dbReference>
<comment type="subcellular location">
    <subcellularLocation>
        <location evidence="1">Membrane</location>
    </subcellularLocation>
</comment>
<keyword evidence="7" id="KW-1185">Reference proteome</keyword>
<dbReference type="InterPro" id="IPR000276">
    <property type="entry name" value="GPCR_Rhodpsn"/>
</dbReference>
<dbReference type="Pfam" id="PF00001">
    <property type="entry name" value="7tm_1"/>
    <property type="match status" value="1"/>
</dbReference>
<dbReference type="OMA" id="IICSERH"/>
<dbReference type="InterPro" id="IPR052954">
    <property type="entry name" value="GPCR-Ligand_Int"/>
</dbReference>
<keyword evidence="2 5" id="KW-0812">Transmembrane</keyword>
<dbReference type="PANTHER" id="PTHR46641">
    <property type="entry name" value="FMRFAMIDE RECEPTOR-RELATED"/>
    <property type="match status" value="1"/>
</dbReference>
<dbReference type="AlphaFoldDB" id="A0A9W3BMQ8"/>
<proteinExistence type="predicted"/>
<dbReference type="CDD" id="cd14978">
    <property type="entry name" value="7tmA_FMRFamide_R-like"/>
    <property type="match status" value="1"/>
</dbReference>
<dbReference type="PANTHER" id="PTHR46641:SF2">
    <property type="entry name" value="FMRFAMIDE RECEPTOR"/>
    <property type="match status" value="1"/>
</dbReference>
<feature type="transmembrane region" description="Helical" evidence="5">
    <location>
        <begin position="201"/>
        <end position="223"/>
    </location>
</feature>
<feature type="transmembrane region" description="Helical" evidence="5">
    <location>
        <begin position="115"/>
        <end position="135"/>
    </location>
</feature>
<evidence type="ECO:0000313" key="8">
    <source>
        <dbReference type="RefSeq" id="XP_055900750.1"/>
    </source>
</evidence>
<feature type="transmembrane region" description="Helical" evidence="5">
    <location>
        <begin position="81"/>
        <end position="103"/>
    </location>
</feature>
<feature type="transmembrane region" description="Helical" evidence="5">
    <location>
        <begin position="155"/>
        <end position="180"/>
    </location>
</feature>
<dbReference type="InterPro" id="IPR017452">
    <property type="entry name" value="GPCR_Rhodpsn_7TM"/>
</dbReference>
<dbReference type="PRINTS" id="PR00237">
    <property type="entry name" value="GPCRRHODOPSN"/>
</dbReference>
<sequence>MPALLVIEFYLHRFVLRKRNFQDSVHSPWTIFIFVSGHFATSLGLDMSTVEVTLLEENLEKEELLYTSSHDDMILPSNLNFATSAIVGPILCIFGLVGNALSLSVWSKATMRCSTAIYLSGQAVADLGVLVAFMFSDSIQAWAPEVKYSLAYGVFYSYLAYPFLFTIVVLSIWITVGVTLDRYIMVCWITKAKIICSERHTKLVLVVTSLCATIVNIPNFLFYTPVYSDSEIHSNDSVGRGERVPGIEPRMSYELSEFGSSPGGVFFEFWIHCIIVLLVPWMVVLVLNLLIIRKIVKTNKRMKDKKTASSSEKSRQSENQITRLLLTVTFSFLFFMGFQCIIQCIYMQRPAEAHWPTVVSSFAVGKIGIVFTSSSNFVFYCMTGRKFRKELFIMFGIESRYVQSSSTRRLTKSDSSRSTSTSGI</sequence>
<dbReference type="GeneID" id="129928795"/>
<dbReference type="GO" id="GO:0004930">
    <property type="term" value="F:G protein-coupled receptor activity"/>
    <property type="evidence" value="ECO:0007669"/>
    <property type="project" value="InterPro"/>
</dbReference>
<dbReference type="Gene3D" id="1.20.1070.10">
    <property type="entry name" value="Rhodopsin 7-helix transmembrane proteins"/>
    <property type="match status" value="1"/>
</dbReference>
<dbReference type="RefSeq" id="XP_055900750.1">
    <property type="nucleotide sequence ID" value="XM_056044775.1"/>
</dbReference>
<feature type="domain" description="G-protein coupled receptors family 1 profile" evidence="6">
    <location>
        <begin position="98"/>
        <end position="380"/>
    </location>
</feature>
<dbReference type="GO" id="GO:0016020">
    <property type="term" value="C:membrane"/>
    <property type="evidence" value="ECO:0007669"/>
    <property type="project" value="UniProtKB-SubCell"/>
</dbReference>
<dbReference type="PROSITE" id="PS50262">
    <property type="entry name" value="G_PROTEIN_RECEP_F1_2"/>
    <property type="match status" value="1"/>
</dbReference>
<feature type="transmembrane region" description="Helical" evidence="5">
    <location>
        <begin position="269"/>
        <end position="292"/>
    </location>
</feature>
<accession>A0A9W3BMQ8</accession>
<gene>
    <name evidence="8" type="primary">LOC129928795</name>
</gene>
<name>A0A9W3BMQ8_BIOGL</name>
<evidence type="ECO:0000256" key="2">
    <source>
        <dbReference type="ARBA" id="ARBA00022692"/>
    </source>
</evidence>
<evidence type="ECO:0000256" key="1">
    <source>
        <dbReference type="ARBA" id="ARBA00004370"/>
    </source>
</evidence>
<evidence type="ECO:0000313" key="7">
    <source>
        <dbReference type="Proteomes" id="UP001165740"/>
    </source>
</evidence>
<reference evidence="8" key="1">
    <citation type="submission" date="2025-08" db="UniProtKB">
        <authorList>
            <consortium name="RefSeq"/>
        </authorList>
    </citation>
    <scope>IDENTIFICATION</scope>
</reference>
<evidence type="ECO:0000256" key="5">
    <source>
        <dbReference type="SAM" id="Phobius"/>
    </source>
</evidence>
<organism evidence="7 8">
    <name type="scientific">Biomphalaria glabrata</name>
    <name type="common">Bloodfluke planorb</name>
    <name type="synonym">Freshwater snail</name>
    <dbReference type="NCBI Taxonomy" id="6526"/>
    <lineage>
        <taxon>Eukaryota</taxon>
        <taxon>Metazoa</taxon>
        <taxon>Spiralia</taxon>
        <taxon>Lophotrochozoa</taxon>
        <taxon>Mollusca</taxon>
        <taxon>Gastropoda</taxon>
        <taxon>Heterobranchia</taxon>
        <taxon>Euthyneura</taxon>
        <taxon>Panpulmonata</taxon>
        <taxon>Hygrophila</taxon>
        <taxon>Lymnaeoidea</taxon>
        <taxon>Planorbidae</taxon>
        <taxon>Biomphalaria</taxon>
    </lineage>
</organism>
<evidence type="ECO:0000256" key="3">
    <source>
        <dbReference type="ARBA" id="ARBA00022989"/>
    </source>
</evidence>
<keyword evidence="3 5" id="KW-1133">Transmembrane helix</keyword>
<evidence type="ECO:0000259" key="6">
    <source>
        <dbReference type="PROSITE" id="PS50262"/>
    </source>
</evidence>
<protein>
    <submittedName>
        <fullName evidence="8">FMRFamide receptor-like</fullName>
    </submittedName>
</protein>